<dbReference type="Proteomes" id="UP000557307">
    <property type="component" value="Unassembled WGS sequence"/>
</dbReference>
<keyword evidence="3" id="KW-1185">Reference proteome</keyword>
<evidence type="ECO:0000313" key="3">
    <source>
        <dbReference type="Proteomes" id="UP000557307"/>
    </source>
</evidence>
<organism evidence="2 3">
    <name type="scientific">Rhabdobacter roseus</name>
    <dbReference type="NCBI Taxonomy" id="1655419"/>
    <lineage>
        <taxon>Bacteria</taxon>
        <taxon>Pseudomonadati</taxon>
        <taxon>Bacteroidota</taxon>
        <taxon>Cytophagia</taxon>
        <taxon>Cytophagales</taxon>
        <taxon>Cytophagaceae</taxon>
        <taxon>Rhabdobacter</taxon>
    </lineage>
</organism>
<dbReference type="Gene3D" id="1.10.150.280">
    <property type="entry name" value="AF1531-like domain"/>
    <property type="match status" value="1"/>
</dbReference>
<dbReference type="InterPro" id="IPR051675">
    <property type="entry name" value="Endo/Exo/Phosphatase_dom_1"/>
</dbReference>
<name>A0A840TR51_9BACT</name>
<protein>
    <submittedName>
        <fullName evidence="2">Competence ComEA-like helix-hairpin-helix protein</fullName>
    </submittedName>
</protein>
<gene>
    <name evidence="2" type="ORF">HNQ92_004521</name>
</gene>
<reference evidence="2 3" key="1">
    <citation type="submission" date="2020-08" db="EMBL/GenBank/DDBJ databases">
        <title>Genomic Encyclopedia of Type Strains, Phase IV (KMG-IV): sequencing the most valuable type-strain genomes for metagenomic binning, comparative biology and taxonomic classification.</title>
        <authorList>
            <person name="Goeker M."/>
        </authorList>
    </citation>
    <scope>NUCLEOTIDE SEQUENCE [LARGE SCALE GENOMIC DNA]</scope>
    <source>
        <strain evidence="2 3">DSM 105074</strain>
    </source>
</reference>
<accession>A0A840TR51</accession>
<evidence type="ECO:0000313" key="2">
    <source>
        <dbReference type="EMBL" id="MBB5286361.1"/>
    </source>
</evidence>
<proteinExistence type="predicted"/>
<sequence length="324" mass="36533">MLRHLLYRLQDFFGLSPKEARSALILMVLSLALIVTPSLFRQWVLPRLGTSGPSVSPQRLDSLVAELEAQAASAPAGTSAPEGTSRASATARPVRLFAFDPNHATPDQLQELGIPRFLALRIDNYRQKGGRFRKKEDLLRIYDFPAELYKRLEPYMVLNEVPARQVPPPSYSREESTPATPPASRVPGRPALVPFDINTADTTQLIRLRGIGSTLSLRIVRFRDALGGFYSPAQYAEVYGLDSLALAELHRYALVQSTPQQLNINTATAQELARHPYLRNRRLNEILVRYREQHGRYQSAEDLKKIKILDENTLQKIAPYLTYD</sequence>
<dbReference type="AlphaFoldDB" id="A0A840TR51"/>
<dbReference type="PANTHER" id="PTHR21180">
    <property type="entry name" value="ENDONUCLEASE/EXONUCLEASE/PHOSPHATASE FAMILY DOMAIN-CONTAINING PROTEIN 1"/>
    <property type="match status" value="1"/>
</dbReference>
<dbReference type="RefSeq" id="WP_184177422.1">
    <property type="nucleotide sequence ID" value="NZ_JACHGF010000009.1"/>
</dbReference>
<feature type="region of interest" description="Disordered" evidence="1">
    <location>
        <begin position="164"/>
        <end position="190"/>
    </location>
</feature>
<dbReference type="InterPro" id="IPR010994">
    <property type="entry name" value="RuvA_2-like"/>
</dbReference>
<comment type="caution">
    <text evidence="2">The sequence shown here is derived from an EMBL/GenBank/DDBJ whole genome shotgun (WGS) entry which is preliminary data.</text>
</comment>
<dbReference type="SUPFAM" id="SSF47781">
    <property type="entry name" value="RuvA domain 2-like"/>
    <property type="match status" value="3"/>
</dbReference>
<dbReference type="PANTHER" id="PTHR21180:SF32">
    <property type="entry name" value="ENDONUCLEASE_EXONUCLEASE_PHOSPHATASE FAMILY DOMAIN-CONTAINING PROTEIN 1"/>
    <property type="match status" value="1"/>
</dbReference>
<dbReference type="Gene3D" id="1.10.150.320">
    <property type="entry name" value="Photosystem II 12 kDa extrinsic protein"/>
    <property type="match status" value="2"/>
</dbReference>
<evidence type="ECO:0000256" key="1">
    <source>
        <dbReference type="SAM" id="MobiDB-lite"/>
    </source>
</evidence>
<dbReference type="Pfam" id="PF12836">
    <property type="entry name" value="HHH_3"/>
    <property type="match status" value="3"/>
</dbReference>
<dbReference type="EMBL" id="JACHGF010000009">
    <property type="protein sequence ID" value="MBB5286361.1"/>
    <property type="molecule type" value="Genomic_DNA"/>
</dbReference>